<protein>
    <submittedName>
        <fullName evidence="1">Uncharacterized protein</fullName>
    </submittedName>
</protein>
<dbReference type="AlphaFoldDB" id="A0A5J4Q2T4"/>
<accession>A0A5J4Q2T4</accession>
<organism evidence="1">
    <name type="scientific">termite gut metagenome</name>
    <dbReference type="NCBI Taxonomy" id="433724"/>
    <lineage>
        <taxon>unclassified sequences</taxon>
        <taxon>metagenomes</taxon>
        <taxon>organismal metagenomes</taxon>
    </lineage>
</organism>
<sequence>MGEKNGQNLWGFVNSALHLQSRLGKRKLRGDI</sequence>
<proteinExistence type="predicted"/>
<gene>
    <name evidence="1" type="ORF">EZS27_034571</name>
</gene>
<dbReference type="EMBL" id="SNRY01005467">
    <property type="protein sequence ID" value="KAA6314883.1"/>
    <property type="molecule type" value="Genomic_DNA"/>
</dbReference>
<comment type="caution">
    <text evidence="1">The sequence shown here is derived from an EMBL/GenBank/DDBJ whole genome shotgun (WGS) entry which is preliminary data.</text>
</comment>
<reference evidence="1" key="1">
    <citation type="submission" date="2019-03" db="EMBL/GenBank/DDBJ databases">
        <title>Single cell metagenomics reveals metabolic interactions within the superorganism composed of flagellate Streblomastix strix and complex community of Bacteroidetes bacteria on its surface.</title>
        <authorList>
            <person name="Treitli S.C."/>
            <person name="Kolisko M."/>
            <person name="Husnik F."/>
            <person name="Keeling P."/>
            <person name="Hampl V."/>
        </authorList>
    </citation>
    <scope>NUCLEOTIDE SEQUENCE</scope>
    <source>
        <strain evidence="1">STM</strain>
    </source>
</reference>
<evidence type="ECO:0000313" key="1">
    <source>
        <dbReference type="EMBL" id="KAA6314883.1"/>
    </source>
</evidence>
<name>A0A5J4Q2T4_9ZZZZ</name>